<dbReference type="GO" id="GO:0015889">
    <property type="term" value="P:cobalamin transport"/>
    <property type="evidence" value="ECO:0007669"/>
    <property type="project" value="TreeGrafter"/>
</dbReference>
<keyword evidence="8 10" id="KW-0472">Membrane</keyword>
<dbReference type="SUPFAM" id="SSF56935">
    <property type="entry name" value="Porins"/>
    <property type="match status" value="1"/>
</dbReference>
<dbReference type="InterPro" id="IPR000531">
    <property type="entry name" value="Beta-barrel_TonB"/>
</dbReference>
<dbReference type="Gene3D" id="2.170.130.10">
    <property type="entry name" value="TonB-dependent receptor, plug domain"/>
    <property type="match status" value="1"/>
</dbReference>
<reference evidence="16" key="1">
    <citation type="submission" date="2023-07" db="EMBL/GenBank/DDBJ databases">
        <title>Genome content predicts the carbon catabolic preferences of heterotrophic bacteria.</title>
        <authorList>
            <person name="Gralka M."/>
        </authorList>
    </citation>
    <scope>NUCLEOTIDE SEQUENCE</scope>
    <source>
        <strain evidence="16">I3M17_2</strain>
    </source>
</reference>
<evidence type="ECO:0000256" key="8">
    <source>
        <dbReference type="ARBA" id="ARBA00023136"/>
    </source>
</evidence>
<evidence type="ECO:0000256" key="12">
    <source>
        <dbReference type="RuleBase" id="RU003357"/>
    </source>
</evidence>
<keyword evidence="9 10" id="KW-0998">Cell outer membrane</keyword>
<evidence type="ECO:0000259" key="14">
    <source>
        <dbReference type="Pfam" id="PF00593"/>
    </source>
</evidence>
<keyword evidence="5 13" id="KW-0732">Signal</keyword>
<evidence type="ECO:0000256" key="10">
    <source>
        <dbReference type="PROSITE-ProRule" id="PRU01360"/>
    </source>
</evidence>
<name>A0AAW7X988_9GAMM</name>
<keyword evidence="6" id="KW-0406">Ion transport</keyword>
<evidence type="ECO:0000256" key="4">
    <source>
        <dbReference type="ARBA" id="ARBA00022692"/>
    </source>
</evidence>
<organism evidence="16 17">
    <name type="scientific">Saccharophagus degradans</name>
    <dbReference type="NCBI Taxonomy" id="86304"/>
    <lineage>
        <taxon>Bacteria</taxon>
        <taxon>Pseudomonadati</taxon>
        <taxon>Pseudomonadota</taxon>
        <taxon>Gammaproteobacteria</taxon>
        <taxon>Cellvibrionales</taxon>
        <taxon>Cellvibrionaceae</taxon>
        <taxon>Saccharophagus</taxon>
    </lineage>
</organism>
<dbReference type="Gene3D" id="2.40.170.20">
    <property type="entry name" value="TonB-dependent receptor, beta-barrel domain"/>
    <property type="match status" value="1"/>
</dbReference>
<comment type="subcellular location">
    <subcellularLocation>
        <location evidence="1 10">Cell outer membrane</location>
        <topology evidence="1 10">Multi-pass membrane protein</topology>
    </subcellularLocation>
</comment>
<dbReference type="Pfam" id="PF00593">
    <property type="entry name" value="TonB_dep_Rec_b-barrel"/>
    <property type="match status" value="1"/>
</dbReference>
<evidence type="ECO:0000313" key="16">
    <source>
        <dbReference type="EMBL" id="MDO6423073.1"/>
    </source>
</evidence>
<dbReference type="InterPro" id="IPR037066">
    <property type="entry name" value="Plug_dom_sf"/>
</dbReference>
<dbReference type="PROSITE" id="PS52016">
    <property type="entry name" value="TONB_DEPENDENT_REC_3"/>
    <property type="match status" value="1"/>
</dbReference>
<feature type="domain" description="TonB-dependent receptor plug" evidence="15">
    <location>
        <begin position="48"/>
        <end position="154"/>
    </location>
</feature>
<evidence type="ECO:0000256" key="2">
    <source>
        <dbReference type="ARBA" id="ARBA00022448"/>
    </source>
</evidence>
<dbReference type="PANTHER" id="PTHR30069:SF53">
    <property type="entry name" value="COLICIN I RECEPTOR-RELATED"/>
    <property type="match status" value="1"/>
</dbReference>
<evidence type="ECO:0000256" key="7">
    <source>
        <dbReference type="ARBA" id="ARBA00023077"/>
    </source>
</evidence>
<feature type="chain" id="PRO_5043510525" evidence="13">
    <location>
        <begin position="21"/>
        <end position="640"/>
    </location>
</feature>
<evidence type="ECO:0000256" key="1">
    <source>
        <dbReference type="ARBA" id="ARBA00004571"/>
    </source>
</evidence>
<dbReference type="InterPro" id="IPR039426">
    <property type="entry name" value="TonB-dep_rcpt-like"/>
</dbReference>
<dbReference type="AlphaFoldDB" id="A0AAW7X988"/>
<dbReference type="EMBL" id="JAUOPB010000008">
    <property type="protein sequence ID" value="MDO6423073.1"/>
    <property type="molecule type" value="Genomic_DNA"/>
</dbReference>
<evidence type="ECO:0000256" key="3">
    <source>
        <dbReference type="ARBA" id="ARBA00022452"/>
    </source>
</evidence>
<evidence type="ECO:0000256" key="9">
    <source>
        <dbReference type="ARBA" id="ARBA00023237"/>
    </source>
</evidence>
<gene>
    <name evidence="16" type="ORF">Q4521_11370</name>
</gene>
<evidence type="ECO:0000256" key="13">
    <source>
        <dbReference type="SAM" id="SignalP"/>
    </source>
</evidence>
<dbReference type="PANTHER" id="PTHR30069">
    <property type="entry name" value="TONB-DEPENDENT OUTER MEMBRANE RECEPTOR"/>
    <property type="match status" value="1"/>
</dbReference>
<keyword evidence="3 10" id="KW-1134">Transmembrane beta strand</keyword>
<feature type="domain" description="TonB-dependent receptor-like beta-barrel" evidence="14">
    <location>
        <begin position="258"/>
        <end position="614"/>
    </location>
</feature>
<protein>
    <submittedName>
        <fullName evidence="16">TonB-dependent receptor</fullName>
    </submittedName>
</protein>
<dbReference type="GO" id="GO:0009279">
    <property type="term" value="C:cell outer membrane"/>
    <property type="evidence" value="ECO:0007669"/>
    <property type="project" value="UniProtKB-SubCell"/>
</dbReference>
<feature type="short sequence motif" description="TonB box" evidence="11">
    <location>
        <begin position="36"/>
        <end position="42"/>
    </location>
</feature>
<evidence type="ECO:0000256" key="5">
    <source>
        <dbReference type="ARBA" id="ARBA00022729"/>
    </source>
</evidence>
<accession>A0AAW7X988</accession>
<dbReference type="InterPro" id="IPR012910">
    <property type="entry name" value="Plug_dom"/>
</dbReference>
<dbReference type="InterPro" id="IPR036942">
    <property type="entry name" value="Beta-barrel_TonB_sf"/>
</dbReference>
<evidence type="ECO:0000313" key="17">
    <source>
        <dbReference type="Proteomes" id="UP001169760"/>
    </source>
</evidence>
<dbReference type="Proteomes" id="UP001169760">
    <property type="component" value="Unassembled WGS sequence"/>
</dbReference>
<proteinExistence type="inferred from homology"/>
<evidence type="ECO:0000259" key="15">
    <source>
        <dbReference type="Pfam" id="PF07715"/>
    </source>
</evidence>
<dbReference type="CDD" id="cd01347">
    <property type="entry name" value="ligand_gated_channel"/>
    <property type="match status" value="1"/>
</dbReference>
<evidence type="ECO:0000256" key="11">
    <source>
        <dbReference type="PROSITE-ProRule" id="PRU10143"/>
    </source>
</evidence>
<dbReference type="PROSITE" id="PS51257">
    <property type="entry name" value="PROKAR_LIPOPROTEIN"/>
    <property type="match status" value="1"/>
</dbReference>
<dbReference type="InterPro" id="IPR010916">
    <property type="entry name" value="TonB_box_CS"/>
</dbReference>
<comment type="similarity">
    <text evidence="10 12">Belongs to the TonB-dependent receptor family.</text>
</comment>
<evidence type="ECO:0000256" key="6">
    <source>
        <dbReference type="ARBA" id="ARBA00023065"/>
    </source>
</evidence>
<dbReference type="RefSeq" id="WP_303492855.1">
    <property type="nucleotide sequence ID" value="NZ_JAUOPB010000008.1"/>
</dbReference>
<keyword evidence="7 11" id="KW-0798">TonB box</keyword>
<keyword evidence="4 10" id="KW-0812">Transmembrane</keyword>
<feature type="signal peptide" evidence="13">
    <location>
        <begin position="1"/>
        <end position="20"/>
    </location>
</feature>
<dbReference type="Pfam" id="PF07715">
    <property type="entry name" value="Plug"/>
    <property type="match status" value="1"/>
</dbReference>
<keyword evidence="16" id="KW-0675">Receptor</keyword>
<dbReference type="GO" id="GO:0006811">
    <property type="term" value="P:monoatomic ion transport"/>
    <property type="evidence" value="ECO:0007669"/>
    <property type="project" value="UniProtKB-KW"/>
</dbReference>
<sequence>MSLRLYIAAVVALAACEANAQTKAPAQTNITEEIETVLVTGARIEGASAASAEVIDAQTLTLQNSATALELLRNRVGIDVVQPGGPGGITELFIRGAESNFTVVTVDGVRMNDTTNSRGGGFDLSTLNPDEIERVEILRGPLSSIYGSDALAGAINIKTKSPRNAAPFSARVEGGNHGYARVYGGVAFGGGNKTAASGPAVNLSVAHLDAGEPVPGSSATTESYAAAVDWVDNSERAVDTTIRKVSRERTGYPSASGGYEFAASDELEHAQADDLSVGFSWREQVSNNAKLNLNVTHYKRDEYVNTPAVDGGVLGSPIPAAVSDSALARTKVVGYSSFTLSPTLQMVAGVSAEKEKGENNTVYDYGFPLPAEFDLQRDTQSVFAELNYSKPQAIDVFISTRFDSAEQLDMQTDELSSKLAFSYPLFANGRVGVSWGQAFKLPSFYAVGDSLVGNPELKPETSTTSEAFIEHFYSKGKLRVSGAVFKSEYKNLIDFDFATFKMVNLDEVDISGVEVETLARLSPNFEVGGHITYTSFDVQSGEPLDGRPNWRGGVFGEWRSSNWSARLHWAYTGERPSTSTATGQVELASFNRVDFAVARVLSKRVTLSMNIDNVFDSAYQDEVGFPSPGLGGRLGVSYSH</sequence>
<dbReference type="PROSITE" id="PS00430">
    <property type="entry name" value="TONB_DEPENDENT_REC_1"/>
    <property type="match status" value="1"/>
</dbReference>
<keyword evidence="2 10" id="KW-0813">Transport</keyword>
<comment type="caution">
    <text evidence="16">The sequence shown here is derived from an EMBL/GenBank/DDBJ whole genome shotgun (WGS) entry which is preliminary data.</text>
</comment>